<name>A0A8H6EL00_9HELO</name>
<dbReference type="PANTHER" id="PTHR19139:SF283">
    <property type="entry name" value="AQUAPORIN"/>
    <property type="match status" value="1"/>
</dbReference>
<feature type="compositionally biased region" description="Basic and acidic residues" evidence="10">
    <location>
        <begin position="350"/>
        <end position="363"/>
    </location>
</feature>
<keyword evidence="3 9" id="KW-0813">Transport</keyword>
<comment type="similarity">
    <text evidence="2 9">Belongs to the MIP/aquaporin (TC 1.A.8) family.</text>
</comment>
<comment type="subcellular location">
    <subcellularLocation>
        <location evidence="1">Membrane</location>
        <topology evidence="1">Multi-pass membrane protein</topology>
    </subcellularLocation>
</comment>
<evidence type="ECO:0000256" key="9">
    <source>
        <dbReference type="RuleBase" id="RU000477"/>
    </source>
</evidence>
<comment type="catalytic activity">
    <reaction evidence="8">
        <text>H2O(in) = H2O(out)</text>
        <dbReference type="Rhea" id="RHEA:29667"/>
        <dbReference type="ChEBI" id="CHEBI:15377"/>
    </reaction>
</comment>
<dbReference type="PRINTS" id="PR00783">
    <property type="entry name" value="MINTRINSICP"/>
</dbReference>
<accession>A0A8H6EL00</accession>
<dbReference type="Gene3D" id="1.20.1080.10">
    <property type="entry name" value="Glycerol uptake facilitator protein"/>
    <property type="match status" value="1"/>
</dbReference>
<keyword evidence="4 9" id="KW-0812">Transmembrane</keyword>
<feature type="transmembrane region" description="Helical" evidence="11">
    <location>
        <begin position="253"/>
        <end position="273"/>
    </location>
</feature>
<keyword evidence="13" id="KW-1185">Reference proteome</keyword>
<feature type="compositionally biased region" description="Polar residues" evidence="10">
    <location>
        <begin position="324"/>
        <end position="349"/>
    </location>
</feature>
<evidence type="ECO:0000256" key="3">
    <source>
        <dbReference type="ARBA" id="ARBA00022448"/>
    </source>
</evidence>
<dbReference type="SUPFAM" id="SSF81338">
    <property type="entry name" value="Aquaporin-like"/>
    <property type="match status" value="1"/>
</dbReference>
<evidence type="ECO:0000313" key="13">
    <source>
        <dbReference type="Proteomes" id="UP000531561"/>
    </source>
</evidence>
<keyword evidence="7 11" id="KW-0472">Membrane</keyword>
<dbReference type="InterPro" id="IPR023271">
    <property type="entry name" value="Aquaporin-like"/>
</dbReference>
<proteinExistence type="inferred from homology"/>
<dbReference type="Proteomes" id="UP000531561">
    <property type="component" value="Unassembled WGS sequence"/>
</dbReference>
<evidence type="ECO:0000313" key="12">
    <source>
        <dbReference type="EMBL" id="KAF5876137.1"/>
    </source>
</evidence>
<feature type="transmembrane region" description="Helical" evidence="11">
    <location>
        <begin position="144"/>
        <end position="163"/>
    </location>
</feature>
<feature type="transmembrane region" description="Helical" evidence="11">
    <location>
        <begin position="183"/>
        <end position="201"/>
    </location>
</feature>
<evidence type="ECO:0000256" key="6">
    <source>
        <dbReference type="ARBA" id="ARBA00022989"/>
    </source>
</evidence>
<sequence>MSVTTLNGQPTLNISGPGQTALSRLDPLKKVFTKFFSSIPQKVRGHVVAVIGELIGTTAFLFIAFSAAEVALASANDNKGDKVSYETKSISTTQILFIAFGAGISLVVNAWTFFRISGGLFDPAVSIALFFVGAIDLTRCVLLCVAQCVGAIAASAMACGLYHGGLHTATTLKPGMSPAQGVILEMILTCQLCFTVLMLAAEKHEATFLAPLGIGLSVFIGELAGVFWTGGSMNPARSLGPAVITLSFPSYHWIYWVGPIAGAGLASIIYKLIKALEYETAQLSESEIHAHPVDDSEKASGHTGPCECMCFKAAAQGQSSTGSMLQVATTDARKSSSLVPTKSTKSGNSEVKKTETVVEEPAKTETVVEEPAKTEPKPLPAADDGFFGEMYAD</sequence>
<keyword evidence="5" id="KW-0677">Repeat</keyword>
<evidence type="ECO:0000256" key="7">
    <source>
        <dbReference type="ARBA" id="ARBA00023136"/>
    </source>
</evidence>
<dbReference type="Pfam" id="PF00230">
    <property type="entry name" value="MIP"/>
    <property type="match status" value="1"/>
</dbReference>
<gene>
    <name evidence="12" type="ORF">Bfra_002537</name>
</gene>
<dbReference type="InterPro" id="IPR000425">
    <property type="entry name" value="MIP"/>
</dbReference>
<reference evidence="12 13" key="1">
    <citation type="journal article" date="2020" name="Phytopathology">
        <title>A high-quality genome resource of Botrytis fragariae, a new and rapidly spreading fungal pathogen causing strawberry gray mold in the U.S.A.</title>
        <authorList>
            <person name="Wu Y."/>
            <person name="Saski C.A."/>
            <person name="Schnabel G."/>
            <person name="Xiao S."/>
            <person name="Hu M."/>
        </authorList>
    </citation>
    <scope>NUCLEOTIDE SEQUENCE [LARGE SCALE GENOMIC DNA]</scope>
    <source>
        <strain evidence="12 13">BVB16</strain>
    </source>
</reference>
<dbReference type="GeneID" id="59256647"/>
<dbReference type="PANTHER" id="PTHR19139">
    <property type="entry name" value="AQUAPORIN TRANSPORTER"/>
    <property type="match status" value="1"/>
</dbReference>
<feature type="transmembrane region" description="Helical" evidence="11">
    <location>
        <begin position="47"/>
        <end position="74"/>
    </location>
</feature>
<comment type="caution">
    <text evidence="12">The sequence shown here is derived from an EMBL/GenBank/DDBJ whole genome shotgun (WGS) entry which is preliminary data.</text>
</comment>
<evidence type="ECO:0000256" key="2">
    <source>
        <dbReference type="ARBA" id="ARBA00006175"/>
    </source>
</evidence>
<dbReference type="AlphaFoldDB" id="A0A8H6EL00"/>
<feature type="transmembrane region" description="Helical" evidence="11">
    <location>
        <begin position="208"/>
        <end position="228"/>
    </location>
</feature>
<evidence type="ECO:0000256" key="4">
    <source>
        <dbReference type="ARBA" id="ARBA00022692"/>
    </source>
</evidence>
<keyword evidence="6 11" id="KW-1133">Transmembrane helix</keyword>
<evidence type="ECO:0000256" key="11">
    <source>
        <dbReference type="SAM" id="Phobius"/>
    </source>
</evidence>
<evidence type="ECO:0000256" key="8">
    <source>
        <dbReference type="ARBA" id="ARBA00034651"/>
    </source>
</evidence>
<dbReference type="GO" id="GO:0005886">
    <property type="term" value="C:plasma membrane"/>
    <property type="evidence" value="ECO:0007669"/>
    <property type="project" value="TreeGrafter"/>
</dbReference>
<dbReference type="FunFam" id="1.20.1080.10:FF:000014">
    <property type="entry name" value="Aquaporin 1"/>
    <property type="match status" value="1"/>
</dbReference>
<evidence type="ECO:0000256" key="10">
    <source>
        <dbReference type="SAM" id="MobiDB-lite"/>
    </source>
</evidence>
<organism evidence="12 13">
    <name type="scientific">Botrytis fragariae</name>
    <dbReference type="NCBI Taxonomy" id="1964551"/>
    <lineage>
        <taxon>Eukaryota</taxon>
        <taxon>Fungi</taxon>
        <taxon>Dikarya</taxon>
        <taxon>Ascomycota</taxon>
        <taxon>Pezizomycotina</taxon>
        <taxon>Leotiomycetes</taxon>
        <taxon>Helotiales</taxon>
        <taxon>Sclerotiniaceae</taxon>
        <taxon>Botrytis</taxon>
    </lineage>
</organism>
<dbReference type="OrthoDB" id="3222at2759"/>
<evidence type="ECO:0000256" key="5">
    <source>
        <dbReference type="ARBA" id="ARBA00022737"/>
    </source>
</evidence>
<protein>
    <submittedName>
        <fullName evidence="12">Putative mip family channel protein</fullName>
    </submittedName>
</protein>
<dbReference type="EMBL" id="JABFCT010000004">
    <property type="protein sequence ID" value="KAF5876137.1"/>
    <property type="molecule type" value="Genomic_DNA"/>
</dbReference>
<feature type="transmembrane region" description="Helical" evidence="11">
    <location>
        <begin position="120"/>
        <end position="137"/>
    </location>
</feature>
<feature type="transmembrane region" description="Helical" evidence="11">
    <location>
        <begin position="95"/>
        <end position="114"/>
    </location>
</feature>
<feature type="region of interest" description="Disordered" evidence="10">
    <location>
        <begin position="324"/>
        <end position="393"/>
    </location>
</feature>
<dbReference type="GO" id="GO:0015250">
    <property type="term" value="F:water channel activity"/>
    <property type="evidence" value="ECO:0007669"/>
    <property type="project" value="TreeGrafter"/>
</dbReference>
<dbReference type="RefSeq" id="XP_037195083.1">
    <property type="nucleotide sequence ID" value="XM_037332955.1"/>
</dbReference>
<dbReference type="InterPro" id="IPR034294">
    <property type="entry name" value="Aquaporin_transptr"/>
</dbReference>
<evidence type="ECO:0000256" key="1">
    <source>
        <dbReference type="ARBA" id="ARBA00004141"/>
    </source>
</evidence>